<dbReference type="AlphaFoldDB" id="A0A2H0BVT8"/>
<protein>
    <submittedName>
        <fullName evidence="1">Uncharacterized protein</fullName>
    </submittedName>
</protein>
<accession>A0A2H0BVT8</accession>
<dbReference type="EMBL" id="PCTA01000020">
    <property type="protein sequence ID" value="PIP61659.1"/>
    <property type="molecule type" value="Genomic_DNA"/>
</dbReference>
<gene>
    <name evidence="1" type="ORF">COW99_02890</name>
</gene>
<evidence type="ECO:0000313" key="1">
    <source>
        <dbReference type="EMBL" id="PIP61659.1"/>
    </source>
</evidence>
<reference evidence="1 2" key="1">
    <citation type="submission" date="2017-09" db="EMBL/GenBank/DDBJ databases">
        <title>Depth-based differentiation of microbial function through sediment-hosted aquifers and enrichment of novel symbionts in the deep terrestrial subsurface.</title>
        <authorList>
            <person name="Probst A.J."/>
            <person name="Ladd B."/>
            <person name="Jarett J.K."/>
            <person name="Geller-Mcgrath D.E."/>
            <person name="Sieber C.M."/>
            <person name="Emerson J.B."/>
            <person name="Anantharaman K."/>
            <person name="Thomas B.C."/>
            <person name="Malmstrom R."/>
            <person name="Stieglmeier M."/>
            <person name="Klingl A."/>
            <person name="Woyke T."/>
            <person name="Ryan C.M."/>
            <person name="Banfield J.F."/>
        </authorList>
    </citation>
    <scope>NUCLEOTIDE SEQUENCE [LARGE SCALE GENOMIC DNA]</scope>
    <source>
        <strain evidence="1">CG22_combo_CG10-13_8_21_14_all_38_20</strain>
    </source>
</reference>
<sequence length="78" mass="9315">MKNEWREFLDPLPFEKEFFHRDEFHKEYPELKSAKLPTIFISQNNTLNPLVLADEINMQKNIDGLKNIINGKIKRLTN</sequence>
<evidence type="ECO:0000313" key="2">
    <source>
        <dbReference type="Proteomes" id="UP000231246"/>
    </source>
</evidence>
<proteinExistence type="predicted"/>
<dbReference type="Proteomes" id="UP000231246">
    <property type="component" value="Unassembled WGS sequence"/>
</dbReference>
<organism evidence="1 2">
    <name type="scientific">Candidatus Roizmanbacteria bacterium CG22_combo_CG10-13_8_21_14_all_38_20</name>
    <dbReference type="NCBI Taxonomy" id="1974862"/>
    <lineage>
        <taxon>Bacteria</taxon>
        <taxon>Candidatus Roizmaniibacteriota</taxon>
    </lineage>
</organism>
<name>A0A2H0BVT8_9BACT</name>
<comment type="caution">
    <text evidence="1">The sequence shown here is derived from an EMBL/GenBank/DDBJ whole genome shotgun (WGS) entry which is preliminary data.</text>
</comment>